<comment type="caution">
    <text evidence="2">The sequence shown here is derived from an EMBL/GenBank/DDBJ whole genome shotgun (WGS) entry which is preliminary data.</text>
</comment>
<keyword evidence="1" id="KW-1133">Transmembrane helix</keyword>
<evidence type="ECO:0000256" key="1">
    <source>
        <dbReference type="SAM" id="Phobius"/>
    </source>
</evidence>
<proteinExistence type="predicted"/>
<name>A0A0V8DZE7_LACLL</name>
<protein>
    <submittedName>
        <fullName evidence="2">ABC transporter permease protein</fullName>
    </submittedName>
</protein>
<keyword evidence="1" id="KW-0812">Transmembrane</keyword>
<evidence type="ECO:0000313" key="3">
    <source>
        <dbReference type="Proteomes" id="UP000053612"/>
    </source>
</evidence>
<sequence>MQEVVKRGVGFSGIWFDLLIMLLFAALLYLANVLALKNVRRT</sequence>
<keyword evidence="1" id="KW-0472">Membrane</keyword>
<evidence type="ECO:0000313" key="2">
    <source>
        <dbReference type="EMBL" id="KSU19005.1"/>
    </source>
</evidence>
<reference evidence="3" key="1">
    <citation type="submission" date="2015-10" db="EMBL/GenBank/DDBJ databases">
        <title>Draft Genome Sequences of 11 Lactococcus lactis subspecies cremoris strains.</title>
        <authorList>
            <person name="Wels M."/>
            <person name="Backus L."/>
            <person name="Boekhorst J."/>
            <person name="Dijkstra A."/>
            <person name="Beerthuizen M."/>
            <person name="Kelly W."/>
            <person name="Siezen R."/>
            <person name="Bachmann H."/>
            <person name="Van Hijum S."/>
        </authorList>
    </citation>
    <scope>NUCLEOTIDE SEQUENCE [LARGE SCALE GENOMIC DNA]</scope>
    <source>
        <strain evidence="3">LMG9449</strain>
    </source>
</reference>
<dbReference type="PATRIC" id="fig|1360.109.peg.246"/>
<accession>A0A0V8DZE7</accession>
<organism evidence="2 3">
    <name type="scientific">Lactococcus lactis subsp. lactis</name>
    <name type="common">Streptococcus lactis</name>
    <dbReference type="NCBI Taxonomy" id="1360"/>
    <lineage>
        <taxon>Bacteria</taxon>
        <taxon>Bacillati</taxon>
        <taxon>Bacillota</taxon>
        <taxon>Bacilli</taxon>
        <taxon>Lactobacillales</taxon>
        <taxon>Streptococcaceae</taxon>
        <taxon>Lactococcus</taxon>
    </lineage>
</organism>
<feature type="transmembrane region" description="Helical" evidence="1">
    <location>
        <begin position="14"/>
        <end position="36"/>
    </location>
</feature>
<gene>
    <name evidence="2" type="ORF">LMG9449_1159</name>
</gene>
<dbReference type="AlphaFoldDB" id="A0A0V8DZE7"/>
<dbReference type="EMBL" id="LKLS01000102">
    <property type="protein sequence ID" value="KSU19005.1"/>
    <property type="molecule type" value="Genomic_DNA"/>
</dbReference>
<dbReference type="Proteomes" id="UP000053612">
    <property type="component" value="Unassembled WGS sequence"/>
</dbReference>